<accession>A0AAU6THE7</accession>
<keyword evidence="2" id="KW-0812">Transmembrane</keyword>
<feature type="transmembrane region" description="Helical" evidence="2">
    <location>
        <begin position="71"/>
        <end position="93"/>
    </location>
</feature>
<dbReference type="Gene3D" id="3.40.50.2000">
    <property type="entry name" value="Glycogen Phosphorylase B"/>
    <property type="match status" value="2"/>
</dbReference>
<feature type="domain" description="Glycosyl transferase family 1" evidence="3">
    <location>
        <begin position="182"/>
        <end position="312"/>
    </location>
</feature>
<keyword evidence="2" id="KW-0472">Membrane</keyword>
<dbReference type="SUPFAM" id="SSF53756">
    <property type="entry name" value="UDP-Glycosyltransferase/glycogen phosphorylase"/>
    <property type="match status" value="1"/>
</dbReference>
<protein>
    <submittedName>
        <fullName evidence="4">Glycosyltransferase</fullName>
    </submittedName>
</protein>
<dbReference type="Pfam" id="PF00534">
    <property type="entry name" value="Glycos_transf_1"/>
    <property type="match status" value="1"/>
</dbReference>
<evidence type="ECO:0000259" key="3">
    <source>
        <dbReference type="Pfam" id="PF00534"/>
    </source>
</evidence>
<evidence type="ECO:0000256" key="2">
    <source>
        <dbReference type="SAM" id="Phobius"/>
    </source>
</evidence>
<dbReference type="AlphaFoldDB" id="A0AAU6THE7"/>
<organism evidence="4">
    <name type="scientific">bacterium 19MO02SH05</name>
    <dbReference type="NCBI Taxonomy" id="2920696"/>
    <lineage>
        <taxon>Bacteria</taxon>
    </lineage>
</organism>
<gene>
    <name evidence="4" type="ORF">MRL64_12720</name>
</gene>
<dbReference type="CDD" id="cd03801">
    <property type="entry name" value="GT4_PimA-like"/>
    <property type="match status" value="1"/>
</dbReference>
<dbReference type="EMBL" id="CP095342">
    <property type="protein sequence ID" value="XAG61107.1"/>
    <property type="molecule type" value="Genomic_DNA"/>
</dbReference>
<dbReference type="PANTHER" id="PTHR46401:SF2">
    <property type="entry name" value="GLYCOSYLTRANSFERASE WBBK-RELATED"/>
    <property type="match status" value="1"/>
</dbReference>
<sequence length="350" mass="39984">MKTLLFFGELPPNVNHGVSISNKRVLEDLKDGFKIISIEDESSFKSGVTKIINIFSPLLRLLKNNRKNIDVFYLNCPVSLLGLIKNMLFILIVKFKWKNVSVISHLHRGDVGVFLDSYTSKKIFDMYYNMLARMLVLSESVIKDLVSRGYNKEKLSILHNSVDENFLAYTNSSNDDDSFNGYYLSLSNYIQTKNLVTILEFFKSNLELSIQCYGSSDGDYCNVLKDKYPSRNIFINGPIYDSDKNNKIRSAKAMLISSKNEGMPLVILESLALGTPVICYDVGCIKEYLGHDYPGLVTELTDEAFFRKISWLNSLSFTDYLSLKTHSTQVFWKNFSPKAIRAETIRIFSK</sequence>
<keyword evidence="1" id="KW-0808">Transferase</keyword>
<dbReference type="GO" id="GO:0016757">
    <property type="term" value="F:glycosyltransferase activity"/>
    <property type="evidence" value="ECO:0007669"/>
    <property type="project" value="InterPro"/>
</dbReference>
<keyword evidence="2" id="KW-1133">Transmembrane helix</keyword>
<evidence type="ECO:0000256" key="1">
    <source>
        <dbReference type="ARBA" id="ARBA00022679"/>
    </source>
</evidence>
<dbReference type="InterPro" id="IPR001296">
    <property type="entry name" value="Glyco_trans_1"/>
</dbReference>
<evidence type="ECO:0000313" key="4">
    <source>
        <dbReference type="EMBL" id="XAG61107.1"/>
    </source>
</evidence>
<reference evidence="4" key="1">
    <citation type="submission" date="2022-03" db="EMBL/GenBank/DDBJ databases">
        <title>Sea Food Isolates.</title>
        <authorList>
            <person name="Li c."/>
        </authorList>
    </citation>
    <scope>NUCLEOTIDE SEQUENCE</scope>
    <source>
        <strain evidence="4">19MO02SH05</strain>
    </source>
</reference>
<name>A0AAU6THE7_UNCXX</name>
<proteinExistence type="predicted"/>
<dbReference type="PANTHER" id="PTHR46401">
    <property type="entry name" value="GLYCOSYLTRANSFERASE WBBK-RELATED"/>
    <property type="match status" value="1"/>
</dbReference>